<dbReference type="OrthoDB" id="4423907at2"/>
<dbReference type="Proteomes" id="UP000007962">
    <property type="component" value="Chromosome"/>
</dbReference>
<reference evidence="1 2" key="1">
    <citation type="journal article" date="2009" name="Stand. Genomic Sci.">
        <title>Complete genome sequence of Beutenbergia cavernae type strain (HKI 0122).</title>
        <authorList>
            <person name="Land M."/>
            <person name="Pukall R."/>
            <person name="Abt B."/>
            <person name="Goker M."/>
            <person name="Rohde M."/>
            <person name="Glavina Del Rio T."/>
            <person name="Tice H."/>
            <person name="Copeland A."/>
            <person name="Cheng J.F."/>
            <person name="Lucas S."/>
            <person name="Chen F."/>
            <person name="Nolan M."/>
            <person name="Bruce D."/>
            <person name="Goodwin L."/>
            <person name="Pitluck S."/>
            <person name="Ivanova N."/>
            <person name="Mavromatis K."/>
            <person name="Ovchinnikova G."/>
            <person name="Pati A."/>
            <person name="Chen A."/>
            <person name="Palaniappan K."/>
            <person name="Hauser L."/>
            <person name="Chang Y.J."/>
            <person name="Jefferies C.C."/>
            <person name="Saunders E."/>
            <person name="Brettin T."/>
            <person name="Detter J.C."/>
            <person name="Han C."/>
            <person name="Chain P."/>
            <person name="Bristow J."/>
            <person name="Eisen J.A."/>
            <person name="Markowitz V."/>
            <person name="Hugenholtz P."/>
            <person name="Kyrpides N.C."/>
            <person name="Klenk H.P."/>
            <person name="Lapidus A."/>
        </authorList>
    </citation>
    <scope>NUCLEOTIDE SEQUENCE [LARGE SCALE GENOMIC DNA]</scope>
    <source>
        <strain evidence="2">ATCC BAA-8 / DSM 12333 / NBRC 16432</strain>
    </source>
</reference>
<evidence type="ECO:0000313" key="1">
    <source>
        <dbReference type="EMBL" id="ACQ82382.1"/>
    </source>
</evidence>
<dbReference type="InterPro" id="IPR032710">
    <property type="entry name" value="NTF2-like_dom_sf"/>
</dbReference>
<dbReference type="eggNOG" id="ENOG50340GE">
    <property type="taxonomic scope" value="Bacteria"/>
</dbReference>
<dbReference type="KEGG" id="bcv:Bcav_4142"/>
<keyword evidence="2" id="KW-1185">Reference proteome</keyword>
<evidence type="ECO:0000313" key="2">
    <source>
        <dbReference type="Proteomes" id="UP000007962"/>
    </source>
</evidence>
<dbReference type="STRING" id="471853.Bcav_4142"/>
<dbReference type="SUPFAM" id="SSF54427">
    <property type="entry name" value="NTF2-like"/>
    <property type="match status" value="1"/>
</dbReference>
<sequence length="119" mass="13225">MTETTTARDFFDTYTRALLDRDATAIADLYAVPALIEFPGQAVAVSDRAQTEAFFAAAVGQYAGVNEARAEIDVIAETGHSRWVDVRWLHDGEPAERFVYQLVLTEGRWEIAVLTPMDT</sequence>
<dbReference type="RefSeq" id="WP_015884619.1">
    <property type="nucleotide sequence ID" value="NC_012669.1"/>
</dbReference>
<name>C5C624_BEUC1</name>
<proteinExistence type="predicted"/>
<dbReference type="Gene3D" id="3.10.450.50">
    <property type="match status" value="1"/>
</dbReference>
<dbReference type="AlphaFoldDB" id="C5C624"/>
<protein>
    <recommendedName>
        <fullName evidence="3">DUF4440 domain-containing protein</fullName>
    </recommendedName>
</protein>
<accession>C5C624</accession>
<dbReference type="EMBL" id="CP001618">
    <property type="protein sequence ID" value="ACQ82382.1"/>
    <property type="molecule type" value="Genomic_DNA"/>
</dbReference>
<organism evidence="1 2">
    <name type="scientific">Beutenbergia cavernae (strain ATCC BAA-8 / DSM 12333 / CCUG 43141 / JCM 11478 / NBRC 16432 / NCIMB 13614 / HKI 0122)</name>
    <dbReference type="NCBI Taxonomy" id="471853"/>
    <lineage>
        <taxon>Bacteria</taxon>
        <taxon>Bacillati</taxon>
        <taxon>Actinomycetota</taxon>
        <taxon>Actinomycetes</taxon>
        <taxon>Micrococcales</taxon>
        <taxon>Beutenbergiaceae</taxon>
        <taxon>Beutenbergia</taxon>
    </lineage>
</organism>
<gene>
    <name evidence="1" type="ordered locus">Bcav_4142</name>
</gene>
<evidence type="ECO:0008006" key="3">
    <source>
        <dbReference type="Google" id="ProtNLM"/>
    </source>
</evidence>
<dbReference type="HOGENOM" id="CLU_2044667_0_0_11"/>